<feature type="domain" description="Response regulatory" evidence="8">
    <location>
        <begin position="30"/>
        <end position="143"/>
    </location>
</feature>
<dbReference type="GO" id="GO:0000976">
    <property type="term" value="F:transcription cis-regulatory region binding"/>
    <property type="evidence" value="ECO:0007669"/>
    <property type="project" value="TreeGrafter"/>
</dbReference>
<keyword evidence="2" id="KW-0902">Two-component regulatory system</keyword>
<keyword evidence="3" id="KW-0805">Transcription regulation</keyword>
<dbReference type="STRING" id="546271.Selsp_2063"/>
<dbReference type="InterPro" id="IPR016032">
    <property type="entry name" value="Sig_transdc_resp-reg_C-effctor"/>
</dbReference>
<keyword evidence="4 7" id="KW-0238">DNA-binding</keyword>
<dbReference type="InterPro" id="IPR001867">
    <property type="entry name" value="OmpR/PhoB-type_DNA-bd"/>
</dbReference>
<feature type="modified residue" description="4-aspartylphosphate" evidence="6">
    <location>
        <position position="79"/>
    </location>
</feature>
<dbReference type="GO" id="GO:0032993">
    <property type="term" value="C:protein-DNA complex"/>
    <property type="evidence" value="ECO:0007669"/>
    <property type="project" value="TreeGrafter"/>
</dbReference>
<reference evidence="10 13" key="2">
    <citation type="submission" date="2011-04" db="EMBL/GenBank/DDBJ databases">
        <title>The complete genome of Selenomonas sputigena DSM 20758.</title>
        <authorList>
            <consortium name="US DOE Joint Genome Institute (JGI-PGF)"/>
            <person name="Lucas S."/>
            <person name="Copeland A."/>
            <person name="Lapidus A."/>
            <person name="Bruce D."/>
            <person name="Goodwin L."/>
            <person name="Pitluck S."/>
            <person name="Peters L."/>
            <person name="Kyrpides N."/>
            <person name="Mavromatis K."/>
            <person name="Ivanova N."/>
            <person name="Ovchinnikova G."/>
            <person name="Teshima H."/>
            <person name="Detter J.C."/>
            <person name="Tapia R."/>
            <person name="Han C."/>
            <person name="Land M."/>
            <person name="Hauser L."/>
            <person name="Markowitz V."/>
            <person name="Cheng J.-F."/>
            <person name="Hugenholtz P."/>
            <person name="Woyke T."/>
            <person name="Wu D."/>
            <person name="Gronow S."/>
            <person name="Wellnitz S."/>
            <person name="Schneider S."/>
            <person name="Klenk H.-P."/>
            <person name="Eisen J.A."/>
        </authorList>
    </citation>
    <scope>NUCLEOTIDE SEQUENCE [LARGE SCALE GENOMIC DNA]</scope>
    <source>
        <strain evidence="10">ATCC 35185</strain>
        <strain evidence="13">ATCC 35185 / DSM 20758 / VPI D19B-28</strain>
    </source>
</reference>
<dbReference type="FunFam" id="3.40.50.2300:FF:000001">
    <property type="entry name" value="DNA-binding response regulator PhoB"/>
    <property type="match status" value="1"/>
</dbReference>
<evidence type="ECO:0000256" key="7">
    <source>
        <dbReference type="PROSITE-ProRule" id="PRU01091"/>
    </source>
</evidence>
<dbReference type="PANTHER" id="PTHR48111:SF22">
    <property type="entry name" value="REGULATOR OF RPOS"/>
    <property type="match status" value="1"/>
</dbReference>
<evidence type="ECO:0000313" key="12">
    <source>
        <dbReference type="Proteomes" id="UP000003505"/>
    </source>
</evidence>
<feature type="domain" description="OmpR/PhoB-type" evidence="9">
    <location>
        <begin position="156"/>
        <end position="254"/>
    </location>
</feature>
<dbReference type="GO" id="GO:0005829">
    <property type="term" value="C:cytosol"/>
    <property type="evidence" value="ECO:0007669"/>
    <property type="project" value="TreeGrafter"/>
</dbReference>
<proteinExistence type="predicted"/>
<dbReference type="Proteomes" id="UP000003505">
    <property type="component" value="Unassembled WGS sequence"/>
</dbReference>
<dbReference type="FunFam" id="1.10.10.10:FF:000005">
    <property type="entry name" value="Two-component system response regulator"/>
    <property type="match status" value="1"/>
</dbReference>
<evidence type="ECO:0000259" key="9">
    <source>
        <dbReference type="PROSITE" id="PS51755"/>
    </source>
</evidence>
<evidence type="ECO:0000256" key="1">
    <source>
        <dbReference type="ARBA" id="ARBA00022553"/>
    </source>
</evidence>
<dbReference type="SMART" id="SM00448">
    <property type="entry name" value="REC"/>
    <property type="match status" value="1"/>
</dbReference>
<dbReference type="SUPFAM" id="SSF52172">
    <property type="entry name" value="CheY-like"/>
    <property type="match status" value="1"/>
</dbReference>
<dbReference type="PROSITE" id="PS50110">
    <property type="entry name" value="RESPONSE_REGULATORY"/>
    <property type="match status" value="1"/>
</dbReference>
<dbReference type="EMBL" id="ACKP02000054">
    <property type="protein sequence ID" value="EEX76078.1"/>
    <property type="molecule type" value="Genomic_DNA"/>
</dbReference>
<evidence type="ECO:0000313" key="13">
    <source>
        <dbReference type="Proteomes" id="UP000011124"/>
    </source>
</evidence>
<name>C9LYL2_SELS3</name>
<dbReference type="PROSITE" id="PS51755">
    <property type="entry name" value="OMPR_PHOB"/>
    <property type="match status" value="1"/>
</dbReference>
<feature type="DNA-binding region" description="OmpR/PhoB-type" evidence="7">
    <location>
        <begin position="156"/>
        <end position="254"/>
    </location>
</feature>
<dbReference type="Pfam" id="PF00486">
    <property type="entry name" value="Trans_reg_C"/>
    <property type="match status" value="1"/>
</dbReference>
<dbReference type="GO" id="GO:0000156">
    <property type="term" value="F:phosphorelay response regulator activity"/>
    <property type="evidence" value="ECO:0007669"/>
    <property type="project" value="TreeGrafter"/>
</dbReference>
<dbReference type="EMBL" id="CP002637">
    <property type="protein sequence ID" value="AEC01010.1"/>
    <property type="molecule type" value="Genomic_DNA"/>
</dbReference>
<evidence type="ECO:0000259" key="8">
    <source>
        <dbReference type="PROSITE" id="PS50110"/>
    </source>
</evidence>
<dbReference type="HOGENOM" id="CLU_000445_30_4_9"/>
<evidence type="ECO:0000256" key="4">
    <source>
        <dbReference type="ARBA" id="ARBA00023125"/>
    </source>
</evidence>
<dbReference type="SUPFAM" id="SSF46894">
    <property type="entry name" value="C-terminal effector domain of the bipartite response regulators"/>
    <property type="match status" value="1"/>
</dbReference>
<dbReference type="RefSeq" id="WP_006193938.1">
    <property type="nucleotide sequence ID" value="NC_015437.1"/>
</dbReference>
<evidence type="ECO:0000256" key="3">
    <source>
        <dbReference type="ARBA" id="ARBA00023015"/>
    </source>
</evidence>
<dbReference type="KEGG" id="ssg:Selsp_2063"/>
<sequence>MARAAKAVKAAKSAATETVSAAETAEAAKKIMIVEDERRIARFLQMELEHEGFETESEENGRRAYERIVQEQYDLVLLDIMLPDMDGLEVCRRVREISDVPIIMLTAKDDVEDKVNGLDIGADDYITKPFAIQELLARVRAAIRVHKANEAGNRDERVLAVKDLVLYPGRYEVRVKGDLVELTKKEYSLLEYMLRNKPNVLTRDQILQEVWGYDYVGDTNVVDVYIRYLRAKIDERFDDKYIYTVRGVGYAIKG</sequence>
<dbReference type="PANTHER" id="PTHR48111">
    <property type="entry name" value="REGULATOR OF RPOS"/>
    <property type="match status" value="1"/>
</dbReference>
<dbReference type="SMART" id="SM00862">
    <property type="entry name" value="Trans_reg_C"/>
    <property type="match status" value="1"/>
</dbReference>
<dbReference type="CDD" id="cd00383">
    <property type="entry name" value="trans_reg_C"/>
    <property type="match status" value="1"/>
</dbReference>
<dbReference type="Gene3D" id="1.10.10.10">
    <property type="entry name" value="Winged helix-like DNA-binding domain superfamily/Winged helix DNA-binding domain"/>
    <property type="match status" value="1"/>
</dbReference>
<evidence type="ECO:0000256" key="6">
    <source>
        <dbReference type="PROSITE-ProRule" id="PRU00169"/>
    </source>
</evidence>
<dbReference type="InterPro" id="IPR039420">
    <property type="entry name" value="WalR-like"/>
</dbReference>
<dbReference type="CDD" id="cd17574">
    <property type="entry name" value="REC_OmpR"/>
    <property type="match status" value="1"/>
</dbReference>
<keyword evidence="5" id="KW-0804">Transcription</keyword>
<evidence type="ECO:0000313" key="10">
    <source>
        <dbReference type="EMBL" id="AEC01010.1"/>
    </source>
</evidence>
<dbReference type="Gene3D" id="6.10.250.690">
    <property type="match status" value="1"/>
</dbReference>
<keyword evidence="13" id="KW-1185">Reference proteome</keyword>
<dbReference type="eggNOG" id="COG0745">
    <property type="taxonomic scope" value="Bacteria"/>
</dbReference>
<evidence type="ECO:0000256" key="5">
    <source>
        <dbReference type="ARBA" id="ARBA00023163"/>
    </source>
</evidence>
<dbReference type="InterPro" id="IPR001789">
    <property type="entry name" value="Sig_transdc_resp-reg_receiver"/>
</dbReference>
<dbReference type="OrthoDB" id="25887at2"/>
<evidence type="ECO:0000256" key="2">
    <source>
        <dbReference type="ARBA" id="ARBA00023012"/>
    </source>
</evidence>
<dbReference type="InterPro" id="IPR036388">
    <property type="entry name" value="WH-like_DNA-bd_sf"/>
</dbReference>
<keyword evidence="1 6" id="KW-0597">Phosphoprotein</keyword>
<dbReference type="Pfam" id="PF00072">
    <property type="entry name" value="Response_reg"/>
    <property type="match status" value="1"/>
</dbReference>
<dbReference type="Proteomes" id="UP000011124">
    <property type="component" value="Chromosome"/>
</dbReference>
<evidence type="ECO:0000313" key="11">
    <source>
        <dbReference type="EMBL" id="EEX76078.1"/>
    </source>
</evidence>
<dbReference type="AlphaFoldDB" id="C9LYL2"/>
<dbReference type="InterPro" id="IPR011006">
    <property type="entry name" value="CheY-like_superfamily"/>
</dbReference>
<organism evidence="11 12">
    <name type="scientific">Selenomonas sputigena (strain ATCC 35185 / DSM 20758 / CCUG 44933 / VPI D19B-28)</name>
    <dbReference type="NCBI Taxonomy" id="546271"/>
    <lineage>
        <taxon>Bacteria</taxon>
        <taxon>Bacillati</taxon>
        <taxon>Bacillota</taxon>
        <taxon>Negativicutes</taxon>
        <taxon>Selenomonadales</taxon>
        <taxon>Selenomonadaceae</taxon>
        <taxon>Selenomonas</taxon>
    </lineage>
</organism>
<dbReference type="Gene3D" id="3.40.50.2300">
    <property type="match status" value="1"/>
</dbReference>
<gene>
    <name evidence="10" type="ordered locus">Selsp_2063</name>
    <name evidence="11" type="ORF">SELSPUOL_02573</name>
</gene>
<reference evidence="11 12" key="1">
    <citation type="submission" date="2009-09" db="EMBL/GenBank/DDBJ databases">
        <authorList>
            <person name="Weinstock G."/>
            <person name="Sodergren E."/>
            <person name="Clifton S."/>
            <person name="Fulton L."/>
            <person name="Fulton B."/>
            <person name="Courtney L."/>
            <person name="Fronick C."/>
            <person name="Harrison M."/>
            <person name="Strong C."/>
            <person name="Farmer C."/>
            <person name="Delahaunty K."/>
            <person name="Markovic C."/>
            <person name="Hall O."/>
            <person name="Minx P."/>
            <person name="Tomlinson C."/>
            <person name="Mitreva M."/>
            <person name="Nelson J."/>
            <person name="Hou S."/>
            <person name="Wollam A."/>
            <person name="Pepin K.H."/>
            <person name="Johnson M."/>
            <person name="Bhonagiri V."/>
            <person name="Nash W.E."/>
            <person name="Warren W."/>
            <person name="Chinwalla A."/>
            <person name="Mardis E.R."/>
            <person name="Wilson R.K."/>
        </authorList>
    </citation>
    <scope>NUCLEOTIDE SEQUENCE [LARGE SCALE GENOMIC DNA]</scope>
    <source>
        <strain evidence="11">ATCC 35185</strain>
        <strain evidence="12">ATCC 35185 / DSM 20758 / VPI D19B-28</strain>
    </source>
</reference>
<dbReference type="GO" id="GO:0006355">
    <property type="term" value="P:regulation of DNA-templated transcription"/>
    <property type="evidence" value="ECO:0007669"/>
    <property type="project" value="InterPro"/>
</dbReference>
<accession>C9LYL2</accession>
<protein>
    <submittedName>
        <fullName evidence="11">Response regulator receiver domain protein</fullName>
    </submittedName>
    <submittedName>
        <fullName evidence="10">Two component transcriptional regulator, winged helix family</fullName>
    </submittedName>
</protein>